<evidence type="ECO:0000256" key="1">
    <source>
        <dbReference type="ARBA" id="ARBA00023122"/>
    </source>
</evidence>
<gene>
    <name evidence="4" type="ORF">BE21_08660</name>
</gene>
<dbReference type="Pfam" id="PF00571">
    <property type="entry name" value="CBS"/>
    <property type="match status" value="2"/>
</dbReference>
<dbReference type="SMART" id="SM00116">
    <property type="entry name" value="CBS"/>
    <property type="match status" value="2"/>
</dbReference>
<accession>A0A150U2Q1</accession>
<dbReference type="PROSITE" id="PS51371">
    <property type="entry name" value="CBS"/>
    <property type="match status" value="2"/>
</dbReference>
<name>A0A150U2Q1_SORCE</name>
<sequence length="151" mass="16392">MTTVGELCNRRVVTIGKTDTVLEAARRMRAHHVGSLVIVDESAGRTVPTGIITDRDIVVGVVAVASSYLESLHVADVAIEPLVTAREQESLLDTLGRMSAEGIRRVPVVNDEGGLQGIIAFDDLFEFLSGELSELSALLARQQRREAQKRI</sequence>
<feature type="domain" description="CBS" evidence="3">
    <location>
        <begin position="78"/>
        <end position="134"/>
    </location>
</feature>
<dbReference type="Proteomes" id="UP000075502">
    <property type="component" value="Unassembled WGS sequence"/>
</dbReference>
<reference evidence="4 5" key="1">
    <citation type="submission" date="2014-02" db="EMBL/GenBank/DDBJ databases">
        <title>The small core and large imbalanced accessory genome model reveals a collaborative survival strategy of Sorangium cellulosum strains in nature.</title>
        <authorList>
            <person name="Han K."/>
            <person name="Peng R."/>
            <person name="Blom J."/>
            <person name="Li Y.-Z."/>
        </authorList>
    </citation>
    <scope>NUCLEOTIDE SEQUENCE [LARGE SCALE GENOMIC DNA]</scope>
    <source>
        <strain evidence="4 5">So0007-03</strain>
    </source>
</reference>
<dbReference type="GO" id="GO:0016301">
    <property type="term" value="F:kinase activity"/>
    <property type="evidence" value="ECO:0007669"/>
    <property type="project" value="UniProtKB-KW"/>
</dbReference>
<dbReference type="InterPro" id="IPR051257">
    <property type="entry name" value="Diverse_CBS-Domain"/>
</dbReference>
<dbReference type="PANTHER" id="PTHR43080:SF2">
    <property type="entry name" value="CBS DOMAIN-CONTAINING PROTEIN"/>
    <property type="match status" value="1"/>
</dbReference>
<keyword evidence="1 2" id="KW-0129">CBS domain</keyword>
<dbReference type="SUPFAM" id="SSF54631">
    <property type="entry name" value="CBS-domain pair"/>
    <property type="match status" value="1"/>
</dbReference>
<proteinExistence type="predicted"/>
<dbReference type="InterPro" id="IPR046342">
    <property type="entry name" value="CBS_dom_sf"/>
</dbReference>
<dbReference type="EMBL" id="JEME01000127">
    <property type="protein sequence ID" value="KYG11107.1"/>
    <property type="molecule type" value="Genomic_DNA"/>
</dbReference>
<protein>
    <submittedName>
        <fullName evidence="4">Histidine kinase</fullName>
    </submittedName>
</protein>
<dbReference type="PANTHER" id="PTHR43080">
    <property type="entry name" value="CBS DOMAIN-CONTAINING PROTEIN CBSX3, MITOCHONDRIAL"/>
    <property type="match status" value="1"/>
</dbReference>
<feature type="domain" description="CBS" evidence="3">
    <location>
        <begin position="8"/>
        <end position="71"/>
    </location>
</feature>
<evidence type="ECO:0000259" key="3">
    <source>
        <dbReference type="PROSITE" id="PS51371"/>
    </source>
</evidence>
<keyword evidence="4" id="KW-0808">Transferase</keyword>
<dbReference type="AlphaFoldDB" id="A0A150U2Q1"/>
<comment type="caution">
    <text evidence="4">The sequence shown here is derived from an EMBL/GenBank/DDBJ whole genome shotgun (WGS) entry which is preliminary data.</text>
</comment>
<dbReference type="InterPro" id="IPR000644">
    <property type="entry name" value="CBS_dom"/>
</dbReference>
<evidence type="ECO:0000256" key="2">
    <source>
        <dbReference type="PROSITE-ProRule" id="PRU00703"/>
    </source>
</evidence>
<organism evidence="4 5">
    <name type="scientific">Sorangium cellulosum</name>
    <name type="common">Polyangium cellulosum</name>
    <dbReference type="NCBI Taxonomy" id="56"/>
    <lineage>
        <taxon>Bacteria</taxon>
        <taxon>Pseudomonadati</taxon>
        <taxon>Myxococcota</taxon>
        <taxon>Polyangia</taxon>
        <taxon>Polyangiales</taxon>
        <taxon>Polyangiaceae</taxon>
        <taxon>Sorangium</taxon>
    </lineage>
</organism>
<evidence type="ECO:0000313" key="5">
    <source>
        <dbReference type="Proteomes" id="UP000075502"/>
    </source>
</evidence>
<keyword evidence="4" id="KW-0418">Kinase</keyword>
<dbReference type="Gene3D" id="3.10.580.10">
    <property type="entry name" value="CBS-domain"/>
    <property type="match status" value="1"/>
</dbReference>
<evidence type="ECO:0000313" key="4">
    <source>
        <dbReference type="EMBL" id="KYG11107.1"/>
    </source>
</evidence>